<accession>A0A835CLA6</accession>
<gene>
    <name evidence="2" type="ORF">G2W53_001210</name>
</gene>
<protein>
    <submittedName>
        <fullName evidence="2">Uncharacterized protein</fullName>
    </submittedName>
</protein>
<evidence type="ECO:0000313" key="3">
    <source>
        <dbReference type="Proteomes" id="UP000634136"/>
    </source>
</evidence>
<keyword evidence="3" id="KW-1185">Reference proteome</keyword>
<dbReference type="Proteomes" id="UP000634136">
    <property type="component" value="Unassembled WGS sequence"/>
</dbReference>
<reference evidence="2" key="1">
    <citation type="submission" date="2020-09" db="EMBL/GenBank/DDBJ databases">
        <title>Genome-Enabled Discovery of Anthraquinone Biosynthesis in Senna tora.</title>
        <authorList>
            <person name="Kang S.-H."/>
            <person name="Pandey R.P."/>
            <person name="Lee C.-M."/>
            <person name="Sim J.-S."/>
            <person name="Jeong J.-T."/>
            <person name="Choi B.-S."/>
            <person name="Jung M."/>
            <person name="Ginzburg D."/>
            <person name="Zhao K."/>
            <person name="Won S.Y."/>
            <person name="Oh T.-J."/>
            <person name="Yu Y."/>
            <person name="Kim N.-H."/>
            <person name="Lee O.R."/>
            <person name="Lee T.-H."/>
            <person name="Bashyal P."/>
            <person name="Kim T.-S."/>
            <person name="Lee W.-H."/>
            <person name="Kawkins C."/>
            <person name="Kim C.-K."/>
            <person name="Kim J.S."/>
            <person name="Ahn B.O."/>
            <person name="Rhee S.Y."/>
            <person name="Sohng J.K."/>
        </authorList>
    </citation>
    <scope>NUCLEOTIDE SEQUENCE</scope>
    <source>
        <tissue evidence="2">Leaf</tissue>
    </source>
</reference>
<organism evidence="2 3">
    <name type="scientific">Senna tora</name>
    <dbReference type="NCBI Taxonomy" id="362788"/>
    <lineage>
        <taxon>Eukaryota</taxon>
        <taxon>Viridiplantae</taxon>
        <taxon>Streptophyta</taxon>
        <taxon>Embryophyta</taxon>
        <taxon>Tracheophyta</taxon>
        <taxon>Spermatophyta</taxon>
        <taxon>Magnoliopsida</taxon>
        <taxon>eudicotyledons</taxon>
        <taxon>Gunneridae</taxon>
        <taxon>Pentapetalae</taxon>
        <taxon>rosids</taxon>
        <taxon>fabids</taxon>
        <taxon>Fabales</taxon>
        <taxon>Fabaceae</taxon>
        <taxon>Caesalpinioideae</taxon>
        <taxon>Cassia clade</taxon>
        <taxon>Senna</taxon>
    </lineage>
</organism>
<proteinExistence type="predicted"/>
<dbReference type="AlphaFoldDB" id="A0A835CLA6"/>
<name>A0A835CLA6_9FABA</name>
<feature type="transmembrane region" description="Helical" evidence="1">
    <location>
        <begin position="75"/>
        <end position="101"/>
    </location>
</feature>
<keyword evidence="1" id="KW-0812">Transmembrane</keyword>
<evidence type="ECO:0000256" key="1">
    <source>
        <dbReference type="SAM" id="Phobius"/>
    </source>
</evidence>
<keyword evidence="1" id="KW-0472">Membrane</keyword>
<sequence>MAENGSKNRVCCVWRLHERGARETHSSGTSPACDDGSSDWTLGIGRYGGCGFMVWSLLGFGLLAAKRHCSVLLQLLLVLSCFFFSVLVVEIGTGTAILMVANQRFMFCEYAL</sequence>
<evidence type="ECO:0000313" key="2">
    <source>
        <dbReference type="EMBL" id="KAF7844305.1"/>
    </source>
</evidence>
<feature type="transmembrane region" description="Helical" evidence="1">
    <location>
        <begin position="44"/>
        <end position="63"/>
    </location>
</feature>
<comment type="caution">
    <text evidence="2">The sequence shown here is derived from an EMBL/GenBank/DDBJ whole genome shotgun (WGS) entry which is preliminary data.</text>
</comment>
<keyword evidence="1" id="KW-1133">Transmembrane helix</keyword>
<dbReference type="EMBL" id="JAAIUW010000001">
    <property type="protein sequence ID" value="KAF7844305.1"/>
    <property type="molecule type" value="Genomic_DNA"/>
</dbReference>